<evidence type="ECO:0000313" key="3">
    <source>
        <dbReference type="Proteomes" id="UP001044222"/>
    </source>
</evidence>
<sequence length="97" mass="10926">MKMLQPQNMFRAQQSQPYSTRVNWSQPLGSPFRNEVTFHAMKGLLLSSFLPRRQRASGPSGTPWTNLTGSPMFARVNGRRPPSVSFSDCAYRMSCGI</sequence>
<dbReference type="Proteomes" id="UP001044222">
    <property type="component" value="Chromosome 19"/>
</dbReference>
<protein>
    <submittedName>
        <fullName evidence="2">Uncharacterized protein</fullName>
    </submittedName>
</protein>
<accession>A0A9D3RHW7</accession>
<gene>
    <name evidence="2" type="ORF">ANANG_G00312790</name>
</gene>
<keyword evidence="3" id="KW-1185">Reference proteome</keyword>
<evidence type="ECO:0000256" key="1">
    <source>
        <dbReference type="SAM" id="MobiDB-lite"/>
    </source>
</evidence>
<comment type="caution">
    <text evidence="2">The sequence shown here is derived from an EMBL/GenBank/DDBJ whole genome shotgun (WGS) entry which is preliminary data.</text>
</comment>
<evidence type="ECO:0000313" key="2">
    <source>
        <dbReference type="EMBL" id="KAG5830638.1"/>
    </source>
</evidence>
<reference evidence="2" key="1">
    <citation type="submission" date="2021-01" db="EMBL/GenBank/DDBJ databases">
        <title>A chromosome-scale assembly of European eel, Anguilla anguilla.</title>
        <authorList>
            <person name="Henkel C."/>
            <person name="Jong-Raadsen S.A."/>
            <person name="Dufour S."/>
            <person name="Weltzien F.-A."/>
            <person name="Palstra A.P."/>
            <person name="Pelster B."/>
            <person name="Spaink H.P."/>
            <person name="Van Den Thillart G.E."/>
            <person name="Jansen H."/>
            <person name="Zahm M."/>
            <person name="Klopp C."/>
            <person name="Cedric C."/>
            <person name="Louis A."/>
            <person name="Berthelot C."/>
            <person name="Parey E."/>
            <person name="Roest Crollius H."/>
            <person name="Montfort J."/>
            <person name="Robinson-Rechavi M."/>
            <person name="Bucao C."/>
            <person name="Bouchez O."/>
            <person name="Gislard M."/>
            <person name="Lluch J."/>
            <person name="Milhes M."/>
            <person name="Lampietro C."/>
            <person name="Lopez Roques C."/>
            <person name="Donnadieu C."/>
            <person name="Braasch I."/>
            <person name="Desvignes T."/>
            <person name="Postlethwait J."/>
            <person name="Bobe J."/>
            <person name="Guiguen Y."/>
            <person name="Dirks R."/>
        </authorList>
    </citation>
    <scope>NUCLEOTIDE SEQUENCE</scope>
    <source>
        <strain evidence="2">Tag_6206</strain>
        <tissue evidence="2">Liver</tissue>
    </source>
</reference>
<name>A0A9D3RHW7_ANGAN</name>
<dbReference type="EMBL" id="JAFIRN010000019">
    <property type="protein sequence ID" value="KAG5830638.1"/>
    <property type="molecule type" value="Genomic_DNA"/>
</dbReference>
<proteinExistence type="predicted"/>
<organism evidence="2 3">
    <name type="scientific">Anguilla anguilla</name>
    <name type="common">European freshwater eel</name>
    <name type="synonym">Muraena anguilla</name>
    <dbReference type="NCBI Taxonomy" id="7936"/>
    <lineage>
        <taxon>Eukaryota</taxon>
        <taxon>Metazoa</taxon>
        <taxon>Chordata</taxon>
        <taxon>Craniata</taxon>
        <taxon>Vertebrata</taxon>
        <taxon>Euteleostomi</taxon>
        <taxon>Actinopterygii</taxon>
        <taxon>Neopterygii</taxon>
        <taxon>Teleostei</taxon>
        <taxon>Anguilliformes</taxon>
        <taxon>Anguillidae</taxon>
        <taxon>Anguilla</taxon>
    </lineage>
</organism>
<feature type="region of interest" description="Disordered" evidence="1">
    <location>
        <begin position="1"/>
        <end position="22"/>
    </location>
</feature>
<dbReference type="AlphaFoldDB" id="A0A9D3RHW7"/>